<dbReference type="RefSeq" id="WP_377315148.1">
    <property type="nucleotide sequence ID" value="NZ_JBHUIY010000008.1"/>
</dbReference>
<dbReference type="Proteomes" id="UP001597296">
    <property type="component" value="Unassembled WGS sequence"/>
</dbReference>
<dbReference type="EMBL" id="JBHUIY010000008">
    <property type="protein sequence ID" value="MFD2233371.1"/>
    <property type="molecule type" value="Genomic_DNA"/>
</dbReference>
<gene>
    <name evidence="1" type="ORF">ACFSNB_06110</name>
</gene>
<protein>
    <recommendedName>
        <fullName evidence="3">ABC transporter permease</fullName>
    </recommendedName>
</protein>
<proteinExistence type="predicted"/>
<sequence>MPATATIIDLDEVRRRRAPAPAATVQTRPVPAWMPVWVMVPVWTIG</sequence>
<organism evidence="1 2">
    <name type="scientific">Phaeospirillum tilakii</name>
    <dbReference type="NCBI Taxonomy" id="741673"/>
    <lineage>
        <taxon>Bacteria</taxon>
        <taxon>Pseudomonadati</taxon>
        <taxon>Pseudomonadota</taxon>
        <taxon>Alphaproteobacteria</taxon>
        <taxon>Rhodospirillales</taxon>
        <taxon>Rhodospirillaceae</taxon>
        <taxon>Phaeospirillum</taxon>
    </lineage>
</organism>
<reference evidence="2" key="1">
    <citation type="journal article" date="2019" name="Int. J. Syst. Evol. Microbiol.">
        <title>The Global Catalogue of Microorganisms (GCM) 10K type strain sequencing project: providing services to taxonomists for standard genome sequencing and annotation.</title>
        <authorList>
            <consortium name="The Broad Institute Genomics Platform"/>
            <consortium name="The Broad Institute Genome Sequencing Center for Infectious Disease"/>
            <person name="Wu L."/>
            <person name="Ma J."/>
        </authorList>
    </citation>
    <scope>NUCLEOTIDE SEQUENCE [LARGE SCALE GENOMIC DNA]</scope>
    <source>
        <strain evidence="2">KCTC 15012</strain>
    </source>
</reference>
<accession>A0ABW5C901</accession>
<evidence type="ECO:0000313" key="2">
    <source>
        <dbReference type="Proteomes" id="UP001597296"/>
    </source>
</evidence>
<evidence type="ECO:0008006" key="3">
    <source>
        <dbReference type="Google" id="ProtNLM"/>
    </source>
</evidence>
<keyword evidence="2" id="KW-1185">Reference proteome</keyword>
<comment type="caution">
    <text evidence="1">The sequence shown here is derived from an EMBL/GenBank/DDBJ whole genome shotgun (WGS) entry which is preliminary data.</text>
</comment>
<evidence type="ECO:0000313" key="1">
    <source>
        <dbReference type="EMBL" id="MFD2233371.1"/>
    </source>
</evidence>
<name>A0ABW5C901_9PROT</name>